<reference evidence="3" key="1">
    <citation type="submission" date="2016-10" db="EMBL/GenBank/DDBJ databases">
        <authorList>
            <person name="Varghese N."/>
            <person name="Submissions S."/>
        </authorList>
    </citation>
    <scope>NUCLEOTIDE SEQUENCE [LARGE SCALE GENOMIC DNA]</scope>
    <source>
        <strain evidence="3">DSM 44796</strain>
    </source>
</reference>
<keyword evidence="1" id="KW-0732">Signal</keyword>
<dbReference type="Gene3D" id="2.40.10.10">
    <property type="entry name" value="Trypsin-like serine proteases"/>
    <property type="match status" value="2"/>
</dbReference>
<dbReference type="SUPFAM" id="SSF50494">
    <property type="entry name" value="Trypsin-like serine proteases"/>
    <property type="match status" value="1"/>
</dbReference>
<evidence type="ECO:0000313" key="2">
    <source>
        <dbReference type="EMBL" id="SDM92805.1"/>
    </source>
</evidence>
<dbReference type="Proteomes" id="UP000199682">
    <property type="component" value="Unassembled WGS sequence"/>
</dbReference>
<gene>
    <name evidence="2" type="ORF">SAMN04488074_12967</name>
</gene>
<dbReference type="RefSeq" id="WP_143028060.1">
    <property type="nucleotide sequence ID" value="NZ_FNET01000029.1"/>
</dbReference>
<feature type="chain" id="PRO_5039693676" description="Streptogrisin C" evidence="1">
    <location>
        <begin position="22"/>
        <end position="408"/>
    </location>
</feature>
<sequence length="408" mass="43203">MKYLKIPVAIASCALVGSVFAAPATADSPVTNNDRTVAEGPTRPAALATDLALVAKGRGWTVDQAAAQHAVAEAFGKVQQEISTKRPDAYAGAKLADKPGGAPTLYVKGKADDDLLTRVRGAGIAVEIADNRPHSWLELEERSIRLNHRLVGIGFQDVVTSFDETTSTVEAVATRRPNLPAKAEQVLSRLSAEEARGVRLMLTDEDVASDEHAYGGMSVRDDGVFECTSGWAVQNISSGTTGVTTAGHCDGVNQIVEPGVGTHTLTHQAEHRGQWGDIEWKTSTHIEPDDFFATASEVRDVAAVEPRASITVGETICVYGRSSNSRDCSDTVFRTSISCTNSGVFNDRLVAMNAKRTTIGGDSGGGWSFNFTAYGSHKGGCGVDGATRNAFSVADLYDEALGIRVRTS</sequence>
<dbReference type="InterPro" id="IPR009003">
    <property type="entry name" value="Peptidase_S1_PA"/>
</dbReference>
<dbReference type="EMBL" id="FNET01000029">
    <property type="protein sequence ID" value="SDM92805.1"/>
    <property type="molecule type" value="Genomic_DNA"/>
</dbReference>
<evidence type="ECO:0008006" key="4">
    <source>
        <dbReference type="Google" id="ProtNLM"/>
    </source>
</evidence>
<protein>
    <recommendedName>
        <fullName evidence="4">Streptogrisin C</fullName>
    </recommendedName>
</protein>
<feature type="signal peptide" evidence="1">
    <location>
        <begin position="1"/>
        <end position="21"/>
    </location>
</feature>
<name>A0A1G9X919_9PSEU</name>
<proteinExistence type="predicted"/>
<dbReference type="InterPro" id="IPR043504">
    <property type="entry name" value="Peptidase_S1_PA_chymotrypsin"/>
</dbReference>
<organism evidence="2 3">
    <name type="scientific">Lentzea albidocapillata subsp. violacea</name>
    <dbReference type="NCBI Taxonomy" id="128104"/>
    <lineage>
        <taxon>Bacteria</taxon>
        <taxon>Bacillati</taxon>
        <taxon>Actinomycetota</taxon>
        <taxon>Actinomycetes</taxon>
        <taxon>Pseudonocardiales</taxon>
        <taxon>Pseudonocardiaceae</taxon>
        <taxon>Lentzea</taxon>
    </lineage>
</organism>
<evidence type="ECO:0000313" key="3">
    <source>
        <dbReference type="Proteomes" id="UP000199682"/>
    </source>
</evidence>
<evidence type="ECO:0000256" key="1">
    <source>
        <dbReference type="SAM" id="SignalP"/>
    </source>
</evidence>
<dbReference type="AlphaFoldDB" id="A0A1G9X919"/>
<accession>A0A1G9X919</accession>